<keyword evidence="2" id="KW-1185">Reference proteome</keyword>
<comment type="caution">
    <text evidence="1">The sequence shown here is derived from an EMBL/GenBank/DDBJ whole genome shotgun (WGS) entry which is preliminary data.</text>
</comment>
<dbReference type="EMBL" id="JAJVCN010000001">
    <property type="protein sequence ID" value="MCE7002417.1"/>
    <property type="molecule type" value="Genomic_DNA"/>
</dbReference>
<evidence type="ECO:0000313" key="2">
    <source>
        <dbReference type="Proteomes" id="UP001521150"/>
    </source>
</evidence>
<reference evidence="1 2" key="1">
    <citation type="submission" date="2021-12" db="EMBL/GenBank/DDBJ databases">
        <title>Genome sequence of Kibdelosporangium philippinense ATCC 49844.</title>
        <authorList>
            <person name="Fedorov E.A."/>
            <person name="Omeragic M."/>
            <person name="Shalygina K.F."/>
            <person name="Maclea K.S."/>
        </authorList>
    </citation>
    <scope>NUCLEOTIDE SEQUENCE [LARGE SCALE GENOMIC DNA]</scope>
    <source>
        <strain evidence="1 2">ATCC 49844</strain>
    </source>
</reference>
<proteinExistence type="predicted"/>
<accession>A0ABS8Z4L2</accession>
<gene>
    <name evidence="1" type="ORF">LWC34_06160</name>
</gene>
<dbReference type="RefSeq" id="WP_233723527.1">
    <property type="nucleotide sequence ID" value="NZ_JAJVCN010000001.1"/>
</dbReference>
<dbReference type="Proteomes" id="UP001521150">
    <property type="component" value="Unassembled WGS sequence"/>
</dbReference>
<sequence length="114" mass="12632">MTEEARVELDIFSGRPNPTWSLSAADTAILNGKLAALPPATPSPLANPLGYRGFIVRLKQATVTVQNGTVWTKRGSELAHHRDPDRAVERWLLNTGRPFLDDEVFTVVNRELPD</sequence>
<name>A0ABS8Z4L2_9PSEU</name>
<evidence type="ECO:0000313" key="1">
    <source>
        <dbReference type="EMBL" id="MCE7002417.1"/>
    </source>
</evidence>
<organism evidence="1 2">
    <name type="scientific">Kibdelosporangium philippinense</name>
    <dbReference type="NCBI Taxonomy" id="211113"/>
    <lineage>
        <taxon>Bacteria</taxon>
        <taxon>Bacillati</taxon>
        <taxon>Actinomycetota</taxon>
        <taxon>Actinomycetes</taxon>
        <taxon>Pseudonocardiales</taxon>
        <taxon>Pseudonocardiaceae</taxon>
        <taxon>Kibdelosporangium</taxon>
    </lineage>
</organism>
<protein>
    <submittedName>
        <fullName evidence="1">Uncharacterized protein</fullName>
    </submittedName>
</protein>